<comment type="caution">
    <text evidence="1">The sequence shown here is derived from an EMBL/GenBank/DDBJ whole genome shotgun (WGS) entry which is preliminary data.</text>
</comment>
<evidence type="ECO:0000313" key="1">
    <source>
        <dbReference type="EMBL" id="KAK3710000.1"/>
    </source>
</evidence>
<dbReference type="Proteomes" id="UP001281147">
    <property type="component" value="Unassembled WGS sequence"/>
</dbReference>
<name>A0ACC3N557_9PEZI</name>
<proteinExistence type="predicted"/>
<reference evidence="1" key="1">
    <citation type="submission" date="2023-07" db="EMBL/GenBank/DDBJ databases">
        <title>Black Yeasts Isolated from many extreme environments.</title>
        <authorList>
            <person name="Coleine C."/>
            <person name="Stajich J.E."/>
            <person name="Selbmann L."/>
        </authorList>
    </citation>
    <scope>NUCLEOTIDE SEQUENCE</scope>
    <source>
        <strain evidence="1">CCFEE 5714</strain>
    </source>
</reference>
<organism evidence="1 2">
    <name type="scientific">Vermiconidia calcicola</name>
    <dbReference type="NCBI Taxonomy" id="1690605"/>
    <lineage>
        <taxon>Eukaryota</taxon>
        <taxon>Fungi</taxon>
        <taxon>Dikarya</taxon>
        <taxon>Ascomycota</taxon>
        <taxon>Pezizomycotina</taxon>
        <taxon>Dothideomycetes</taxon>
        <taxon>Dothideomycetidae</taxon>
        <taxon>Mycosphaerellales</taxon>
        <taxon>Extremaceae</taxon>
        <taxon>Vermiconidia</taxon>
    </lineage>
</organism>
<protein>
    <submittedName>
        <fullName evidence="1">Uncharacterized protein</fullName>
    </submittedName>
</protein>
<dbReference type="EMBL" id="JAUTXU010000088">
    <property type="protein sequence ID" value="KAK3710000.1"/>
    <property type="molecule type" value="Genomic_DNA"/>
</dbReference>
<accession>A0ACC3N557</accession>
<gene>
    <name evidence="1" type="ORF">LTR37_010619</name>
</gene>
<evidence type="ECO:0000313" key="2">
    <source>
        <dbReference type="Proteomes" id="UP001281147"/>
    </source>
</evidence>
<sequence>MAASQGQQVNELGWPQLETVVEVPSADELGPGDHVAAEEEVARIPEYVGFAVFASSQELEEAVNRPLPSTGAASHMPMLSELQPFPPPPTSPPLSTPGVHPGPADTSSVASSYPPFQLNPRAREYDVAGWHLRNRDQHIQSEARDPMDPPDERPIGGPMADEDARVRRRRNAIYHMAMVYRRLMAADHDNQAEELSAHFRRLFGEEYENEMLHEQRIRDTDRKCHNCDYKNYDDKALATHIVKGAIPAMIAQTIYQCPGCQGTACSDLRQQANARRELVLVTFGNPVDGTIVDAYTSPEELALLREQYLARQNLAVFYHFAEGYEFIHTLADGQHYSVILVTPPDPIAEQHANSTWTHRSRTEQDGPASITED</sequence>
<keyword evidence="2" id="KW-1185">Reference proteome</keyword>